<organism evidence="1 2">
    <name type="scientific">Corynebacterium qintianiae</name>
    <dbReference type="NCBI Taxonomy" id="2709392"/>
    <lineage>
        <taxon>Bacteria</taxon>
        <taxon>Bacillati</taxon>
        <taxon>Actinomycetota</taxon>
        <taxon>Actinomycetes</taxon>
        <taxon>Mycobacteriales</taxon>
        <taxon>Corynebacteriaceae</taxon>
        <taxon>Corynebacterium</taxon>
    </lineage>
</organism>
<evidence type="ECO:0000313" key="2">
    <source>
        <dbReference type="Proteomes" id="UP000594586"/>
    </source>
</evidence>
<dbReference type="RefSeq" id="WP_165003812.1">
    <property type="nucleotide sequence ID" value="NZ_CP064955.1"/>
</dbReference>
<proteinExistence type="predicted"/>
<accession>A0A7T0PF62</accession>
<gene>
    <name evidence="1" type="ORF">G7Y29_06285</name>
</gene>
<dbReference type="Proteomes" id="UP000594586">
    <property type="component" value="Chromosome"/>
</dbReference>
<sequence length="362" mass="38984">MNGPSDIIAALPGIFGFYPQESTVVLGLYSADDGTSTTRLGPVMRADLSHTRHILPVLTDTPGGDCFAFYAIVVSRIPNSKLVEDTKELLFQFADDEGTALIDACWHVSEIAEGTPYTIVFGPSPAQLAANGMGRDWVSGTVSSVVSSPSMKPLLHNGGLPELDRADTFRFFEPWGPKARRHPDCDPERATERGLELAKLCDAKDEEVREILAEGCMILHEAEERPLVQPVDLDPHRTVFGNPGDAVELAAMLSHKRCRDILVIDALASPLRAATALLWVAKAYPGDIRANALALWSTIATARQLSSWAVVALTCAQEEVPGHSLSAMMLTMLHNGLQEQMAENAMAGCALSWAAIETASAP</sequence>
<reference evidence="1 2" key="1">
    <citation type="submission" date="2020-11" db="EMBL/GenBank/DDBJ databases">
        <title>Corynebacterium sp. MC1420.</title>
        <authorList>
            <person name="Zhou J."/>
        </authorList>
    </citation>
    <scope>NUCLEOTIDE SEQUENCE [LARGE SCALE GENOMIC DNA]</scope>
    <source>
        <strain evidence="1 2">MC1420</strain>
    </source>
</reference>
<name>A0A7T0PF62_9CORY</name>
<dbReference type="AlphaFoldDB" id="A0A7T0PF62"/>
<evidence type="ECO:0000313" key="1">
    <source>
        <dbReference type="EMBL" id="QPK82502.1"/>
    </source>
</evidence>
<dbReference type="Pfam" id="PF13830">
    <property type="entry name" value="DUF4192"/>
    <property type="match status" value="1"/>
</dbReference>
<dbReference type="KEGG" id="cqn:G7Y29_06285"/>
<dbReference type="InterPro" id="IPR025447">
    <property type="entry name" value="DUF4192"/>
</dbReference>
<protein>
    <submittedName>
        <fullName evidence="1">DUF4192 domain-containing protein</fullName>
    </submittedName>
</protein>
<keyword evidence="2" id="KW-1185">Reference proteome</keyword>
<dbReference type="EMBL" id="CP064955">
    <property type="protein sequence ID" value="QPK82502.1"/>
    <property type="molecule type" value="Genomic_DNA"/>
</dbReference>